<reference evidence="3 4" key="1">
    <citation type="submission" date="2018-03" db="EMBL/GenBank/DDBJ databases">
        <title>Whole genome sequencing of Histamine producing bacteria.</title>
        <authorList>
            <person name="Butler K."/>
        </authorList>
    </citation>
    <scope>NUCLEOTIDE SEQUENCE [LARGE SCALE GENOMIC DNA]</scope>
    <source>
        <strain evidence="3 4">Res.4.1</strain>
    </source>
</reference>
<keyword evidence="1" id="KW-0812">Transmembrane</keyword>
<accession>A0A2T3KZ65</accession>
<keyword evidence="1" id="KW-1133">Transmembrane helix</keyword>
<proteinExistence type="predicted"/>
<dbReference type="EMBL" id="PYNS01000001">
    <property type="protein sequence ID" value="PSV13403.1"/>
    <property type="molecule type" value="Genomic_DNA"/>
</dbReference>
<comment type="caution">
    <text evidence="3">The sequence shown here is derived from an EMBL/GenBank/DDBJ whole genome shotgun (WGS) entry which is preliminary data.</text>
</comment>
<dbReference type="Proteomes" id="UP000240530">
    <property type="component" value="Unassembled WGS sequence"/>
</dbReference>
<evidence type="ECO:0000313" key="3">
    <source>
        <dbReference type="EMBL" id="PSV13403.1"/>
    </source>
</evidence>
<evidence type="ECO:0000313" key="4">
    <source>
        <dbReference type="Proteomes" id="UP000240530"/>
    </source>
</evidence>
<evidence type="ECO:0000256" key="1">
    <source>
        <dbReference type="SAM" id="Phobius"/>
    </source>
</evidence>
<protein>
    <submittedName>
        <fullName evidence="3">DUF2760 domain-containing protein</fullName>
    </submittedName>
</protein>
<feature type="transmembrane region" description="Helical" evidence="1">
    <location>
        <begin position="22"/>
        <end position="39"/>
    </location>
</feature>
<gene>
    <name evidence="3" type="ORF">C0W93_00190</name>
</gene>
<feature type="domain" description="DUF2760" evidence="2">
    <location>
        <begin position="106"/>
        <end position="228"/>
    </location>
</feature>
<dbReference type="AlphaFoldDB" id="A0A2T3KZ65"/>
<evidence type="ECO:0000259" key="2">
    <source>
        <dbReference type="Pfam" id="PF10816"/>
    </source>
</evidence>
<sequence>MAFDFSKMHVDLSAVPTTIDMGHAWLGALVLILLVMYLTKKGKPVEVEKIIEKEIEVEKIVEVEKPVEKIVEKIVEKPIEKIVEVEKVVEKIVEVEVEPKLKTSTPEAALQLLSLLQQEARFIDFMQEDLKGYADSDIGAAARVIHEGGQKVLNEYFSFAPVRTEEEETRITLPQGFNASEVRLTGNVVGEAPFNGTLIHRGWKVTEVKLPKLAEGHDAHIIAAAEVEL</sequence>
<dbReference type="Pfam" id="PF10816">
    <property type="entry name" value="DUF2760"/>
    <property type="match status" value="1"/>
</dbReference>
<keyword evidence="1" id="KW-0472">Membrane</keyword>
<dbReference type="InterPro" id="IPR021212">
    <property type="entry name" value="DUF2760"/>
</dbReference>
<name>A0A2T3KZ65_PHOLD</name>
<organism evidence="3 4">
    <name type="scientific">Photobacterium leiognathi subsp. mandapamensis</name>
    <name type="common">Photobacterium mandapamensis</name>
    <dbReference type="NCBI Taxonomy" id="48408"/>
    <lineage>
        <taxon>Bacteria</taxon>
        <taxon>Pseudomonadati</taxon>
        <taxon>Pseudomonadota</taxon>
        <taxon>Gammaproteobacteria</taxon>
        <taxon>Vibrionales</taxon>
        <taxon>Vibrionaceae</taxon>
        <taxon>Photobacterium</taxon>
    </lineage>
</organism>